<dbReference type="EMBL" id="CP003653">
    <property type="protein sequence ID" value="AFZ34389.1"/>
    <property type="molecule type" value="Genomic_DNA"/>
</dbReference>
<name>K9XQM3_STAC7</name>
<evidence type="ECO:0000256" key="1">
    <source>
        <dbReference type="SAM" id="SignalP"/>
    </source>
</evidence>
<dbReference type="KEGG" id="scs:Sta7437_0801"/>
<dbReference type="OrthoDB" id="585963at2"/>
<feature type="chain" id="PRO_5003937953" evidence="1">
    <location>
        <begin position="32"/>
        <end position="160"/>
    </location>
</feature>
<proteinExistence type="predicted"/>
<sequence length="160" mass="16198">MNKLNRKLTATFALALTVGASTLAAPQRADAQVLELATGALNALFNRPPEQIPNRNLTFGTGNLNGNTFSVGSSPVRLPVPGATGLAPAPTGMIPSQGSISQTTVTNQVGTLPSGVVPNSGVPVPSGVIPGAVPPQVVQPTPPRPTVVIPPIKLPINLPL</sequence>
<dbReference type="RefSeq" id="WP_015192062.1">
    <property type="nucleotide sequence ID" value="NC_019748.1"/>
</dbReference>
<dbReference type="AlphaFoldDB" id="K9XQM3"/>
<evidence type="ECO:0000313" key="3">
    <source>
        <dbReference type="Proteomes" id="UP000010473"/>
    </source>
</evidence>
<evidence type="ECO:0000313" key="2">
    <source>
        <dbReference type="EMBL" id="AFZ34389.1"/>
    </source>
</evidence>
<organism evidence="2 3">
    <name type="scientific">Stanieria cyanosphaera (strain ATCC 29371 / PCC 7437)</name>
    <dbReference type="NCBI Taxonomy" id="111780"/>
    <lineage>
        <taxon>Bacteria</taxon>
        <taxon>Bacillati</taxon>
        <taxon>Cyanobacteriota</taxon>
        <taxon>Cyanophyceae</taxon>
        <taxon>Pleurocapsales</taxon>
        <taxon>Dermocarpellaceae</taxon>
        <taxon>Stanieria</taxon>
    </lineage>
</organism>
<accession>K9XQM3</accession>
<protein>
    <submittedName>
        <fullName evidence="2">Uncharacterized protein</fullName>
    </submittedName>
</protein>
<keyword evidence="1" id="KW-0732">Signal</keyword>
<reference evidence="3" key="1">
    <citation type="journal article" date="2013" name="Proc. Natl. Acad. Sci. U.S.A.">
        <title>Improving the coverage of the cyanobacterial phylum using diversity-driven genome sequencing.</title>
        <authorList>
            <person name="Shih P.M."/>
            <person name="Wu D."/>
            <person name="Latifi A."/>
            <person name="Axen S.D."/>
            <person name="Fewer D.P."/>
            <person name="Talla E."/>
            <person name="Calteau A."/>
            <person name="Cai F."/>
            <person name="Tandeau de Marsac N."/>
            <person name="Rippka R."/>
            <person name="Herdman M."/>
            <person name="Sivonen K."/>
            <person name="Coursin T."/>
            <person name="Laurent T."/>
            <person name="Goodwin L."/>
            <person name="Nolan M."/>
            <person name="Davenport K.W."/>
            <person name="Han C.S."/>
            <person name="Rubin E.M."/>
            <person name="Eisen J.A."/>
            <person name="Woyke T."/>
            <person name="Gugger M."/>
            <person name="Kerfeld C.A."/>
        </authorList>
    </citation>
    <scope>NUCLEOTIDE SEQUENCE [LARGE SCALE GENOMIC DNA]</scope>
    <source>
        <strain evidence="3">ATCC 29371 / PCC 7437</strain>
    </source>
</reference>
<keyword evidence="3" id="KW-1185">Reference proteome</keyword>
<dbReference type="Proteomes" id="UP000010473">
    <property type="component" value="Chromosome"/>
</dbReference>
<gene>
    <name evidence="2" type="ordered locus">Sta7437_0801</name>
</gene>
<feature type="signal peptide" evidence="1">
    <location>
        <begin position="1"/>
        <end position="31"/>
    </location>
</feature>
<dbReference type="HOGENOM" id="CLU_1651086_0_0_3"/>